<dbReference type="AlphaFoldDB" id="A0A158JRR6"/>
<evidence type="ECO:0000313" key="3">
    <source>
        <dbReference type="Proteomes" id="UP000054683"/>
    </source>
</evidence>
<dbReference type="RefSeq" id="WP_062092602.1">
    <property type="nucleotide sequence ID" value="NZ_FCOK02000110.1"/>
</dbReference>
<accession>A0A158JRR6</accession>
<feature type="signal peptide" evidence="1">
    <location>
        <begin position="1"/>
        <end position="31"/>
    </location>
</feature>
<name>A0A158JRR6_9BURK</name>
<dbReference type="EMBL" id="FCOK02000110">
    <property type="protein sequence ID" value="SAL71121.1"/>
    <property type="molecule type" value="Genomic_DNA"/>
</dbReference>
<dbReference type="Proteomes" id="UP000054683">
    <property type="component" value="Unassembled WGS sequence"/>
</dbReference>
<gene>
    <name evidence="2" type="ORF">AWB69_08554</name>
</gene>
<evidence type="ECO:0000313" key="2">
    <source>
        <dbReference type="EMBL" id="SAL71121.1"/>
    </source>
</evidence>
<feature type="chain" id="PRO_5008502153" description="DUF5666 domain-containing protein" evidence="1">
    <location>
        <begin position="32"/>
        <end position="202"/>
    </location>
</feature>
<reference evidence="2 3" key="1">
    <citation type="submission" date="2016-01" db="EMBL/GenBank/DDBJ databases">
        <authorList>
            <person name="Oliw E.H."/>
        </authorList>
    </citation>
    <scope>NUCLEOTIDE SEQUENCE [LARGE SCALE GENOMIC DNA]</scope>
    <source>
        <strain evidence="2">LMG 27134</strain>
    </source>
</reference>
<organism evidence="2 3">
    <name type="scientific">Caballeronia udeis</name>
    <dbReference type="NCBI Taxonomy" id="1232866"/>
    <lineage>
        <taxon>Bacteria</taxon>
        <taxon>Pseudomonadati</taxon>
        <taxon>Pseudomonadota</taxon>
        <taxon>Betaproteobacteria</taxon>
        <taxon>Burkholderiales</taxon>
        <taxon>Burkholderiaceae</taxon>
        <taxon>Caballeronia</taxon>
    </lineage>
</organism>
<proteinExistence type="predicted"/>
<evidence type="ECO:0008006" key="4">
    <source>
        <dbReference type="Google" id="ProtNLM"/>
    </source>
</evidence>
<evidence type="ECO:0000256" key="1">
    <source>
        <dbReference type="SAM" id="SignalP"/>
    </source>
</evidence>
<keyword evidence="1" id="KW-0732">Signal</keyword>
<sequence>MTRKYASLVFSANMLKAAVVVSALFTAPAFSQDAASGAGPGGVGGAAIAEVEARVVGIDTSSNSVALRGSSGRVVQIAVNPEVGDVGKLQIGDTVHIKYENAVLIRATKVASNGIRERVDETATIPASGGSTATARWVQVLATVQKVDPARRTITIRGPNKTETLQAGPDVSLKGIKAGDSVHAEFIEATAVLVTRNGAPIK</sequence>
<protein>
    <recommendedName>
        <fullName evidence="4">DUF5666 domain-containing protein</fullName>
    </recommendedName>
</protein>